<comment type="function">
    <text evidence="5">May play a role in mitochondrial aerobic respiration. May also regulate mitochondrial organization and fission.</text>
</comment>
<dbReference type="PANTHER" id="PTHR14215">
    <property type="entry name" value="PROTEIN OF UNKNOWN FUNCTION DUF729"/>
    <property type="match status" value="1"/>
</dbReference>
<dbReference type="EMBL" id="WBMX01003214">
    <property type="protein sequence ID" value="NXC18253.1"/>
    <property type="molecule type" value="Genomic_DNA"/>
</dbReference>
<dbReference type="GO" id="GO:0009060">
    <property type="term" value="P:aerobic respiration"/>
    <property type="evidence" value="ECO:0007669"/>
    <property type="project" value="UniProtKB-UniRule"/>
</dbReference>
<feature type="coiled-coil region" evidence="7">
    <location>
        <begin position="129"/>
        <end position="156"/>
    </location>
</feature>
<comment type="caution">
    <text evidence="9">The sequence shown here is derived from an EMBL/GenBank/DDBJ whole genome shotgun (WGS) entry which is preliminary data.</text>
</comment>
<evidence type="ECO:0000256" key="4">
    <source>
        <dbReference type="ARBA" id="ARBA00023128"/>
    </source>
</evidence>
<keyword evidence="10" id="KW-1185">Reference proteome</keyword>
<evidence type="ECO:0000256" key="5">
    <source>
        <dbReference type="ARBA" id="ARBA00037378"/>
    </source>
</evidence>
<evidence type="ECO:0000256" key="2">
    <source>
        <dbReference type="ARBA" id="ARBA00005807"/>
    </source>
</evidence>
<feature type="non-terminal residue" evidence="9">
    <location>
        <position position="323"/>
    </location>
</feature>
<keyword evidence="7" id="KW-0175">Coiled coil</keyword>
<dbReference type="PANTHER" id="PTHR14215:SF1">
    <property type="entry name" value="MITOCHONDRIAL FISSION REGULATOR 1"/>
    <property type="match status" value="1"/>
</dbReference>
<evidence type="ECO:0000256" key="8">
    <source>
        <dbReference type="SAM" id="MobiDB-lite"/>
    </source>
</evidence>
<evidence type="ECO:0000313" key="10">
    <source>
        <dbReference type="Proteomes" id="UP000621168"/>
    </source>
</evidence>
<organism evidence="9 10">
    <name type="scientific">Corythaeola cristata</name>
    <name type="common">Great blue turaco</name>
    <dbReference type="NCBI Taxonomy" id="103954"/>
    <lineage>
        <taxon>Eukaryota</taxon>
        <taxon>Metazoa</taxon>
        <taxon>Chordata</taxon>
        <taxon>Craniata</taxon>
        <taxon>Vertebrata</taxon>
        <taxon>Euteleostomi</taxon>
        <taxon>Archelosauria</taxon>
        <taxon>Archosauria</taxon>
        <taxon>Dinosauria</taxon>
        <taxon>Saurischia</taxon>
        <taxon>Theropoda</taxon>
        <taxon>Coelurosauria</taxon>
        <taxon>Aves</taxon>
        <taxon>Neognathae</taxon>
        <taxon>Neoaves</taxon>
        <taxon>Otidimorphae</taxon>
        <taxon>Musophagiformes</taxon>
        <taxon>Musophagidae</taxon>
        <taxon>Corythaeola</taxon>
    </lineage>
</organism>
<evidence type="ECO:0000256" key="3">
    <source>
        <dbReference type="ARBA" id="ARBA00022946"/>
    </source>
</evidence>
<dbReference type="InterPro" id="IPR007972">
    <property type="entry name" value="Mtfr1"/>
</dbReference>
<proteinExistence type="inferred from homology"/>
<accession>A0A851LQL4</accession>
<feature type="region of interest" description="Disordered" evidence="8">
    <location>
        <begin position="92"/>
        <end position="125"/>
    </location>
</feature>
<keyword evidence="4 6" id="KW-0496">Mitochondrion</keyword>
<dbReference type="GO" id="GO:0000266">
    <property type="term" value="P:mitochondrial fission"/>
    <property type="evidence" value="ECO:0007669"/>
    <property type="project" value="UniProtKB-UniRule"/>
</dbReference>
<evidence type="ECO:0000256" key="6">
    <source>
        <dbReference type="RuleBase" id="RU369053"/>
    </source>
</evidence>
<comment type="similarity">
    <text evidence="2 6">Belongs to the MTFR1 family.</text>
</comment>
<feature type="non-terminal residue" evidence="9">
    <location>
        <position position="1"/>
    </location>
</feature>
<sequence length="323" mass="35326">MICWLKRLIRMAFEQVGLNMESVSVSNVLYVFRKSGIGGTSYILLTSHATEGNHPNQLREDAVASFADVGWVAQEEGEVSTRLRSEVWSKTAQPLSGELHHSGRSPCRETSLQNPLEEEPVSRSTVTANEEALQKISALENELAALRAQIAKIVILQEQQNLTAVGSSPVSSAAVPVAPPPPPPPPPPPLPAPGLQPSMSAIELIKERKNKKTNSGQNLTENGPKKSEIPNMLEILKDMNSVKLRSVKRSSEGTKPKVADPTDPAALIAEALKKKFAYRYQNDNQNETEKVIPKTETKTKTEVLFGPHMLKSTGKMKTLIEKS</sequence>
<reference evidence="9" key="1">
    <citation type="submission" date="2019-09" db="EMBL/GenBank/DDBJ databases">
        <title>Bird 10,000 Genomes (B10K) Project - Family phase.</title>
        <authorList>
            <person name="Zhang G."/>
        </authorList>
    </citation>
    <scope>NUCLEOTIDE SEQUENCE</scope>
    <source>
        <strain evidence="9">B10K-CU-031-40</strain>
    </source>
</reference>
<feature type="region of interest" description="Disordered" evidence="8">
    <location>
        <begin position="170"/>
        <end position="197"/>
    </location>
</feature>
<dbReference type="Proteomes" id="UP000621168">
    <property type="component" value="Unassembled WGS sequence"/>
</dbReference>
<dbReference type="GO" id="GO:0005739">
    <property type="term" value="C:mitochondrion"/>
    <property type="evidence" value="ECO:0007669"/>
    <property type="project" value="UniProtKB-SubCell"/>
</dbReference>
<dbReference type="AlphaFoldDB" id="A0A851LQL4"/>
<evidence type="ECO:0000313" key="9">
    <source>
        <dbReference type="EMBL" id="NXC18253.1"/>
    </source>
</evidence>
<evidence type="ECO:0000256" key="7">
    <source>
        <dbReference type="SAM" id="Coils"/>
    </source>
</evidence>
<protein>
    <recommendedName>
        <fullName evidence="6">Mitochondrial fission regulator</fullName>
    </recommendedName>
</protein>
<name>A0A851LQL4_CORCR</name>
<feature type="compositionally biased region" description="Pro residues" evidence="8">
    <location>
        <begin position="177"/>
        <end position="194"/>
    </location>
</feature>
<dbReference type="Pfam" id="PF05308">
    <property type="entry name" value="Mito_fiss_reg"/>
    <property type="match status" value="1"/>
</dbReference>
<gene>
    <name evidence="9" type="primary">Mtfr1</name>
    <name evidence="9" type="ORF">CORCRI_R10991</name>
</gene>
<dbReference type="OrthoDB" id="2133332at2759"/>
<comment type="function">
    <text evidence="6">Plays a role in mitochondrial aerobic respiration. Regulates mitochondrial organization and fission.</text>
</comment>
<evidence type="ECO:0000256" key="1">
    <source>
        <dbReference type="ARBA" id="ARBA00004173"/>
    </source>
</evidence>
<comment type="subcellular location">
    <subcellularLocation>
        <location evidence="1 6">Mitochondrion</location>
    </subcellularLocation>
</comment>
<keyword evidence="3" id="KW-0809">Transit peptide</keyword>